<dbReference type="PANTHER" id="PTHR12138">
    <property type="entry name" value="PRIMATE-EXPANDED PROTEIN FAMILY"/>
    <property type="match status" value="1"/>
</dbReference>
<dbReference type="PRINTS" id="PR02045">
    <property type="entry name" value="F138DOMAIN"/>
</dbReference>
<feature type="compositionally biased region" description="Basic and acidic residues" evidence="1">
    <location>
        <begin position="46"/>
        <end position="57"/>
    </location>
</feature>
<name>A0A8C9HL72_9PRIM</name>
<evidence type="ECO:0000313" key="2">
    <source>
        <dbReference type="Ensembl" id="ENSPTEP00000021535.1"/>
    </source>
</evidence>
<dbReference type="Proteomes" id="UP000694416">
    <property type="component" value="Unplaced"/>
</dbReference>
<keyword evidence="3" id="KW-1185">Reference proteome</keyword>
<feature type="compositionally biased region" description="Pro residues" evidence="1">
    <location>
        <begin position="9"/>
        <end position="20"/>
    </location>
</feature>
<evidence type="ECO:0000256" key="1">
    <source>
        <dbReference type="SAM" id="MobiDB-lite"/>
    </source>
</evidence>
<feature type="compositionally biased region" description="Polar residues" evidence="1">
    <location>
        <begin position="189"/>
        <end position="200"/>
    </location>
</feature>
<accession>A0A8C9HL72</accession>
<organism evidence="2 3">
    <name type="scientific">Piliocolobus tephrosceles</name>
    <name type="common">Ugandan red Colobus</name>
    <dbReference type="NCBI Taxonomy" id="591936"/>
    <lineage>
        <taxon>Eukaryota</taxon>
        <taxon>Metazoa</taxon>
        <taxon>Chordata</taxon>
        <taxon>Craniata</taxon>
        <taxon>Vertebrata</taxon>
        <taxon>Euteleostomi</taxon>
        <taxon>Mammalia</taxon>
        <taxon>Eutheria</taxon>
        <taxon>Euarchontoglires</taxon>
        <taxon>Primates</taxon>
        <taxon>Haplorrhini</taxon>
        <taxon>Catarrhini</taxon>
        <taxon>Cercopithecidae</taxon>
        <taxon>Colobinae</taxon>
        <taxon>Piliocolobus</taxon>
    </lineage>
</organism>
<evidence type="ECO:0000313" key="3">
    <source>
        <dbReference type="Proteomes" id="UP000694416"/>
    </source>
</evidence>
<dbReference type="AlphaFoldDB" id="A0A8C9HL72"/>
<protein>
    <submittedName>
        <fullName evidence="2">Uncharacterized protein</fullName>
    </submittedName>
</protein>
<feature type="region of interest" description="Disordered" evidence="1">
    <location>
        <begin position="180"/>
        <end position="200"/>
    </location>
</feature>
<dbReference type="PANTHER" id="PTHR12138:SF75">
    <property type="entry name" value="SECRETED PROTEIN"/>
    <property type="match status" value="1"/>
</dbReference>
<feature type="region of interest" description="Disordered" evidence="1">
    <location>
        <begin position="1"/>
        <end position="58"/>
    </location>
</feature>
<reference evidence="2" key="2">
    <citation type="submission" date="2025-09" db="UniProtKB">
        <authorList>
            <consortium name="Ensembl"/>
        </authorList>
    </citation>
    <scope>IDENTIFICATION</scope>
</reference>
<reference evidence="2" key="1">
    <citation type="submission" date="2025-08" db="UniProtKB">
        <authorList>
            <consortium name="Ensembl"/>
        </authorList>
    </citation>
    <scope>IDENTIFICATION</scope>
</reference>
<dbReference type="Ensembl" id="ENSPTET00000031048.1">
    <property type="protein sequence ID" value="ENSPTEP00000021535.1"/>
    <property type="gene ID" value="ENSPTEG00000022571.1"/>
</dbReference>
<sequence length="200" mass="20633">STVASSPAASPPAPGHPPAASPGGAPAAESACESAPPDRAASGPGRDADGAGGERGRQGPVATCCVKNTFEGIRHICLFSFKYNAQQQERACSPAGQRLPALSFHDYFFLRQSLALSPKLECSGANTAHCSLNVSVTSDPPASASQVAGTTGVDHHTWLIFKFFCRDGVSLCCSSWSQKLLGSRDPPASASQRAGTHNSH</sequence>
<feature type="compositionally biased region" description="Low complexity" evidence="1">
    <location>
        <begin position="21"/>
        <end position="45"/>
    </location>
</feature>
<proteinExistence type="predicted"/>